<sequence>MIDQLRGVTQRLGAEDDLLAQFSGAPFVDPNEYKDPWEMMDKVLNGGRDGMDSLCDWLET</sequence>
<name>A0A0C3AD61_PILCF</name>
<evidence type="ECO:0000313" key="2">
    <source>
        <dbReference type="Proteomes" id="UP000054166"/>
    </source>
</evidence>
<dbReference type="HOGENOM" id="CLU_2942639_0_0_1"/>
<dbReference type="AlphaFoldDB" id="A0A0C3AD61"/>
<dbReference type="InParanoid" id="A0A0C3AD61"/>
<organism evidence="1 2">
    <name type="scientific">Piloderma croceum (strain F 1598)</name>
    <dbReference type="NCBI Taxonomy" id="765440"/>
    <lineage>
        <taxon>Eukaryota</taxon>
        <taxon>Fungi</taxon>
        <taxon>Dikarya</taxon>
        <taxon>Basidiomycota</taxon>
        <taxon>Agaricomycotina</taxon>
        <taxon>Agaricomycetes</taxon>
        <taxon>Agaricomycetidae</taxon>
        <taxon>Atheliales</taxon>
        <taxon>Atheliaceae</taxon>
        <taxon>Piloderma</taxon>
    </lineage>
</organism>
<proteinExistence type="predicted"/>
<gene>
    <name evidence="1" type="ORF">PILCRDRAFT_16795</name>
</gene>
<dbReference type="EMBL" id="KN833228">
    <property type="protein sequence ID" value="KIM71718.1"/>
    <property type="molecule type" value="Genomic_DNA"/>
</dbReference>
<protein>
    <submittedName>
        <fullName evidence="1">Uncharacterized protein</fullName>
    </submittedName>
</protein>
<accession>A0A0C3AD61</accession>
<reference evidence="2" key="2">
    <citation type="submission" date="2015-01" db="EMBL/GenBank/DDBJ databases">
        <title>Evolutionary Origins and Diversification of the Mycorrhizal Mutualists.</title>
        <authorList>
            <consortium name="DOE Joint Genome Institute"/>
            <consortium name="Mycorrhizal Genomics Consortium"/>
            <person name="Kohler A."/>
            <person name="Kuo A."/>
            <person name="Nagy L.G."/>
            <person name="Floudas D."/>
            <person name="Copeland A."/>
            <person name="Barry K.W."/>
            <person name="Cichocki N."/>
            <person name="Veneault-Fourrey C."/>
            <person name="LaButti K."/>
            <person name="Lindquist E.A."/>
            <person name="Lipzen A."/>
            <person name="Lundell T."/>
            <person name="Morin E."/>
            <person name="Murat C."/>
            <person name="Riley R."/>
            <person name="Ohm R."/>
            <person name="Sun H."/>
            <person name="Tunlid A."/>
            <person name="Henrissat B."/>
            <person name="Grigoriev I.V."/>
            <person name="Hibbett D.S."/>
            <person name="Martin F."/>
        </authorList>
    </citation>
    <scope>NUCLEOTIDE SEQUENCE [LARGE SCALE GENOMIC DNA]</scope>
    <source>
        <strain evidence="2">F 1598</strain>
    </source>
</reference>
<keyword evidence="2" id="KW-1185">Reference proteome</keyword>
<evidence type="ECO:0000313" key="1">
    <source>
        <dbReference type="EMBL" id="KIM71718.1"/>
    </source>
</evidence>
<dbReference type="Proteomes" id="UP000054166">
    <property type="component" value="Unassembled WGS sequence"/>
</dbReference>
<reference evidence="1 2" key="1">
    <citation type="submission" date="2014-04" db="EMBL/GenBank/DDBJ databases">
        <authorList>
            <consortium name="DOE Joint Genome Institute"/>
            <person name="Kuo A."/>
            <person name="Tarkka M."/>
            <person name="Buscot F."/>
            <person name="Kohler A."/>
            <person name="Nagy L.G."/>
            <person name="Floudas D."/>
            <person name="Copeland A."/>
            <person name="Barry K.W."/>
            <person name="Cichocki N."/>
            <person name="Veneault-Fourrey C."/>
            <person name="LaButti K."/>
            <person name="Lindquist E.A."/>
            <person name="Lipzen A."/>
            <person name="Lundell T."/>
            <person name="Morin E."/>
            <person name="Murat C."/>
            <person name="Sun H."/>
            <person name="Tunlid A."/>
            <person name="Henrissat B."/>
            <person name="Grigoriev I.V."/>
            <person name="Hibbett D.S."/>
            <person name="Martin F."/>
            <person name="Nordberg H.P."/>
            <person name="Cantor M.N."/>
            <person name="Hua S.X."/>
        </authorList>
    </citation>
    <scope>NUCLEOTIDE SEQUENCE [LARGE SCALE GENOMIC DNA]</scope>
    <source>
        <strain evidence="1 2">F 1598</strain>
    </source>
</reference>